<dbReference type="PANTHER" id="PTHR10443">
    <property type="entry name" value="MICROSOMAL DIPEPTIDASE"/>
    <property type="match status" value="1"/>
</dbReference>
<protein>
    <submittedName>
        <fullName evidence="1">Dipeptidase</fullName>
    </submittedName>
</protein>
<name>A0ABV8JL36_9BACL</name>
<keyword evidence="2" id="KW-1185">Reference proteome</keyword>
<dbReference type="InterPro" id="IPR032466">
    <property type="entry name" value="Metal_Hydrolase"/>
</dbReference>
<reference evidence="2" key="1">
    <citation type="journal article" date="2019" name="Int. J. Syst. Evol. Microbiol.">
        <title>The Global Catalogue of Microorganisms (GCM) 10K type strain sequencing project: providing services to taxonomists for standard genome sequencing and annotation.</title>
        <authorList>
            <consortium name="The Broad Institute Genomics Platform"/>
            <consortium name="The Broad Institute Genome Sequencing Center for Infectious Disease"/>
            <person name="Wu L."/>
            <person name="Ma J."/>
        </authorList>
    </citation>
    <scope>NUCLEOTIDE SEQUENCE [LARGE SCALE GENOMIC DNA]</scope>
    <source>
        <strain evidence="2">IBRC-M 10813</strain>
    </source>
</reference>
<dbReference type="SUPFAM" id="SSF51556">
    <property type="entry name" value="Metallo-dependent hydrolases"/>
    <property type="match status" value="1"/>
</dbReference>
<dbReference type="RefSeq" id="WP_380705755.1">
    <property type="nucleotide sequence ID" value="NZ_JBHSAP010000018.1"/>
</dbReference>
<dbReference type="PANTHER" id="PTHR10443:SF12">
    <property type="entry name" value="DIPEPTIDASE"/>
    <property type="match status" value="1"/>
</dbReference>
<dbReference type="Proteomes" id="UP001595843">
    <property type="component" value="Unassembled WGS sequence"/>
</dbReference>
<dbReference type="CDD" id="cd01301">
    <property type="entry name" value="rDP_like"/>
    <property type="match status" value="1"/>
</dbReference>
<gene>
    <name evidence="1" type="ORF">ACFOUO_14055</name>
</gene>
<evidence type="ECO:0000313" key="1">
    <source>
        <dbReference type="EMBL" id="MFC4077921.1"/>
    </source>
</evidence>
<dbReference type="InterPro" id="IPR000180">
    <property type="entry name" value="Dipep_AS"/>
</dbReference>
<accession>A0ABV8JL36</accession>
<dbReference type="Pfam" id="PF01244">
    <property type="entry name" value="Peptidase_M19"/>
    <property type="match status" value="1"/>
</dbReference>
<evidence type="ECO:0000313" key="2">
    <source>
        <dbReference type="Proteomes" id="UP001595843"/>
    </source>
</evidence>
<dbReference type="PROSITE" id="PS00869">
    <property type="entry name" value="RENAL_DIPEPTIDASE_1"/>
    <property type="match status" value="1"/>
</dbReference>
<comment type="caution">
    <text evidence="1">The sequence shown here is derived from an EMBL/GenBank/DDBJ whole genome shotgun (WGS) entry which is preliminary data.</text>
</comment>
<dbReference type="EMBL" id="JBHSAP010000018">
    <property type="protein sequence ID" value="MFC4077921.1"/>
    <property type="molecule type" value="Genomic_DNA"/>
</dbReference>
<proteinExistence type="predicted"/>
<dbReference type="PROSITE" id="PS51365">
    <property type="entry name" value="RENAL_DIPEPTIDASE_2"/>
    <property type="match status" value="1"/>
</dbReference>
<dbReference type="InterPro" id="IPR008257">
    <property type="entry name" value="Pept_M19"/>
</dbReference>
<organism evidence="1 2">
    <name type="scientific">Salinithrix halophila</name>
    <dbReference type="NCBI Taxonomy" id="1485204"/>
    <lineage>
        <taxon>Bacteria</taxon>
        <taxon>Bacillati</taxon>
        <taxon>Bacillota</taxon>
        <taxon>Bacilli</taxon>
        <taxon>Bacillales</taxon>
        <taxon>Thermoactinomycetaceae</taxon>
        <taxon>Salinithrix</taxon>
    </lineage>
</organism>
<sequence length="330" mass="36989">MRWVDGHCDVLSKMWSAKSPLSFYRRDSNLDVTWPLMEQAEVGLQVFALFVPPEVPGGATWQAALAQVDHFYESVVGDGSRMVPIRSQRELAALERTGKVGGLLSLEGAEALQGDLVHLRLLYRLGLRQVGLTWNGANEAADGIEEERGGGLTRFGRRLAAEMQRLSMILDVSHLSVRGFWEVIEWTGLPVIASHSNCRSLCSHVRNLDDRQIRALIQREGRMGITFVPKFVTDDPDRATVEGVLRHVEHVCSLGGEEILTFGSDFDGTDRKIPGLEHTGHLDRLWEALIKRYPETLVKRWTTNNWLHFYSKHLPSGGGFPPRQTDDSGI</sequence>
<dbReference type="Gene3D" id="3.20.20.140">
    <property type="entry name" value="Metal-dependent hydrolases"/>
    <property type="match status" value="1"/>
</dbReference>